<dbReference type="AlphaFoldDB" id="A0A4S2F224"/>
<sequence>MGISKRATPSAPERTASTTESPRQHPFSAALARDTAAGLAMMRAARSRLLPSGSGARSTIWQARRSASQNTAGSQPGKRTAQSPREASSTTQGSIERRGGSNKTDVTVNSGPLKTFCGSLCPNSPMEISLDCVPSFCDCIQYTYFLIPIFQTGGIMGTVEAVVFDMDGVIVDTEAAYCRILVDFFGQHGVSLSWDEVSDIVGCSAPVYHEHLERWFAQVPQPDPSWADLGVEEAVEPAFAALDGRLGELAMAGLHRCLEGLHDRGIPCAVASCSSPAEIEVALCSCGVRDRFAAVVSGSEVAHSKPAPDVYLKAARLLGVNPQRCVAVEDSNTGIEAARCARYYVIARRETRFCFSQKGAHHMVDTLDEIPLVIDHLSL</sequence>
<dbReference type="InterPro" id="IPR023198">
    <property type="entry name" value="PGP-like_dom2"/>
</dbReference>
<dbReference type="OrthoDB" id="9797743at2"/>
<organism evidence="2 3">
    <name type="scientific">Muricaecibacterium torontonense</name>
    <dbReference type="NCBI Taxonomy" id="3032871"/>
    <lineage>
        <taxon>Bacteria</taxon>
        <taxon>Bacillati</taxon>
        <taxon>Actinomycetota</taxon>
        <taxon>Coriobacteriia</taxon>
        <taxon>Coriobacteriales</taxon>
        <taxon>Atopobiaceae</taxon>
        <taxon>Muricaecibacterium</taxon>
    </lineage>
</organism>
<dbReference type="InterPro" id="IPR051806">
    <property type="entry name" value="HAD-like_SPP"/>
</dbReference>
<comment type="caution">
    <text evidence="2">The sequence shown here is derived from an EMBL/GenBank/DDBJ whole genome shotgun (WGS) entry which is preliminary data.</text>
</comment>
<dbReference type="InterPro" id="IPR036412">
    <property type="entry name" value="HAD-like_sf"/>
</dbReference>
<proteinExistence type="predicted"/>
<dbReference type="Gene3D" id="1.10.150.240">
    <property type="entry name" value="Putative phosphatase, domain 2"/>
    <property type="match status" value="1"/>
</dbReference>
<dbReference type="SUPFAM" id="SSF56784">
    <property type="entry name" value="HAD-like"/>
    <property type="match status" value="1"/>
</dbReference>
<dbReference type="InterPro" id="IPR006439">
    <property type="entry name" value="HAD-SF_hydro_IA"/>
</dbReference>
<accession>A0A4S2F224</accession>
<dbReference type="NCBIfam" id="TIGR01509">
    <property type="entry name" value="HAD-SF-IA-v3"/>
    <property type="match status" value="1"/>
</dbReference>
<gene>
    <name evidence="2" type="ORF">E5334_00240</name>
</gene>
<feature type="region of interest" description="Disordered" evidence="1">
    <location>
        <begin position="1"/>
        <end position="30"/>
    </location>
</feature>
<evidence type="ECO:0000256" key="1">
    <source>
        <dbReference type="SAM" id="MobiDB-lite"/>
    </source>
</evidence>
<dbReference type="GO" id="GO:0050308">
    <property type="term" value="F:sugar-phosphatase activity"/>
    <property type="evidence" value="ECO:0007669"/>
    <property type="project" value="TreeGrafter"/>
</dbReference>
<feature type="compositionally biased region" description="Polar residues" evidence="1">
    <location>
        <begin position="55"/>
        <end position="74"/>
    </location>
</feature>
<feature type="region of interest" description="Disordered" evidence="1">
    <location>
        <begin position="48"/>
        <end position="107"/>
    </location>
</feature>
<protein>
    <submittedName>
        <fullName evidence="2">HAD family phosphatase</fullName>
    </submittedName>
</protein>
<dbReference type="Gene3D" id="3.40.50.1000">
    <property type="entry name" value="HAD superfamily/HAD-like"/>
    <property type="match status" value="1"/>
</dbReference>
<dbReference type="PANTHER" id="PTHR43481">
    <property type="entry name" value="FRUCTOSE-1-PHOSPHATE PHOSPHATASE"/>
    <property type="match status" value="1"/>
</dbReference>
<keyword evidence="3" id="KW-1185">Reference proteome</keyword>
<dbReference type="Proteomes" id="UP000310263">
    <property type="component" value="Unassembled WGS sequence"/>
</dbReference>
<dbReference type="EMBL" id="SRYE01000001">
    <property type="protein sequence ID" value="TGY62989.1"/>
    <property type="molecule type" value="Genomic_DNA"/>
</dbReference>
<dbReference type="Pfam" id="PF00702">
    <property type="entry name" value="Hydrolase"/>
    <property type="match status" value="1"/>
</dbReference>
<evidence type="ECO:0000313" key="2">
    <source>
        <dbReference type="EMBL" id="TGY62989.1"/>
    </source>
</evidence>
<dbReference type="SFLD" id="SFLDS00003">
    <property type="entry name" value="Haloacid_Dehalogenase"/>
    <property type="match status" value="1"/>
</dbReference>
<dbReference type="PANTHER" id="PTHR43481:SF4">
    <property type="entry name" value="GLYCEROL-1-PHOSPHATE PHOSPHOHYDROLASE 1-RELATED"/>
    <property type="match status" value="1"/>
</dbReference>
<evidence type="ECO:0000313" key="3">
    <source>
        <dbReference type="Proteomes" id="UP000310263"/>
    </source>
</evidence>
<dbReference type="PRINTS" id="PR00413">
    <property type="entry name" value="HADHALOGNASE"/>
</dbReference>
<feature type="compositionally biased region" description="Polar residues" evidence="1">
    <location>
        <begin position="80"/>
        <end position="94"/>
    </location>
</feature>
<dbReference type="InterPro" id="IPR023214">
    <property type="entry name" value="HAD_sf"/>
</dbReference>
<dbReference type="SFLD" id="SFLDG01129">
    <property type="entry name" value="C1.5:_HAD__Beta-PGM__Phosphata"/>
    <property type="match status" value="1"/>
</dbReference>
<reference evidence="2 3" key="1">
    <citation type="submission" date="2019-04" db="EMBL/GenBank/DDBJ databases">
        <title>Microbes associate with the intestines of laboratory mice.</title>
        <authorList>
            <person name="Navarre W."/>
            <person name="Wong E."/>
            <person name="Huang K."/>
            <person name="Tropini C."/>
            <person name="Ng K."/>
            <person name="Yu B."/>
        </authorList>
    </citation>
    <scope>NUCLEOTIDE SEQUENCE [LARGE SCALE GENOMIC DNA]</scope>
    <source>
        <strain evidence="2 3">NM07_P-09</strain>
    </source>
</reference>
<name>A0A4S2F224_9ACTN</name>